<dbReference type="PANTHER" id="PTHR23065">
    <property type="entry name" value="PROLINE-SERINE-THREONINE PHOSPHATASE INTERACTING PROTEIN 1"/>
    <property type="match status" value="1"/>
</dbReference>
<dbReference type="SMART" id="SM00055">
    <property type="entry name" value="FCH"/>
    <property type="match status" value="1"/>
</dbReference>
<evidence type="ECO:0000313" key="5">
    <source>
        <dbReference type="EMBL" id="RCH92129.1"/>
    </source>
</evidence>
<dbReference type="InterPro" id="IPR027267">
    <property type="entry name" value="AH/BAR_dom_sf"/>
</dbReference>
<keyword evidence="1" id="KW-0175">Coiled coil</keyword>
<name>A0A367JQI9_RHIST</name>
<dbReference type="Gene3D" id="1.20.1270.60">
    <property type="entry name" value="Arfaptin homology (AH) domain/BAR domain"/>
    <property type="match status" value="1"/>
</dbReference>
<dbReference type="GO" id="GO:0005096">
    <property type="term" value="F:GTPase activator activity"/>
    <property type="evidence" value="ECO:0007669"/>
    <property type="project" value="TreeGrafter"/>
</dbReference>
<gene>
    <name evidence="5" type="ORF">CU098_005429</name>
</gene>
<dbReference type="PROSITE" id="PS51741">
    <property type="entry name" value="F_BAR"/>
    <property type="match status" value="1"/>
</dbReference>
<dbReference type="PANTHER" id="PTHR23065:SF17">
    <property type="entry name" value="RHO-GTPASE-ACTIVATING PROTEIN RGD2"/>
    <property type="match status" value="1"/>
</dbReference>
<evidence type="ECO:0000256" key="2">
    <source>
        <dbReference type="SAM" id="MobiDB-lite"/>
    </source>
</evidence>
<feature type="compositionally biased region" description="Polar residues" evidence="2">
    <location>
        <begin position="652"/>
        <end position="667"/>
    </location>
</feature>
<dbReference type="GO" id="GO:0005886">
    <property type="term" value="C:plasma membrane"/>
    <property type="evidence" value="ECO:0007669"/>
    <property type="project" value="TreeGrafter"/>
</dbReference>
<dbReference type="Pfam" id="PF00620">
    <property type="entry name" value="RhoGAP"/>
    <property type="match status" value="1"/>
</dbReference>
<dbReference type="InterPro" id="IPR000198">
    <property type="entry name" value="RhoGAP_dom"/>
</dbReference>
<proteinExistence type="predicted"/>
<evidence type="ECO:0008006" key="7">
    <source>
        <dbReference type="Google" id="ProtNLM"/>
    </source>
</evidence>
<dbReference type="SUPFAM" id="SSF48350">
    <property type="entry name" value="GTPase activation domain, GAP"/>
    <property type="match status" value="1"/>
</dbReference>
<organism evidence="5 6">
    <name type="scientific">Rhizopus stolonifer</name>
    <name type="common">Rhizopus nigricans</name>
    <dbReference type="NCBI Taxonomy" id="4846"/>
    <lineage>
        <taxon>Eukaryota</taxon>
        <taxon>Fungi</taxon>
        <taxon>Fungi incertae sedis</taxon>
        <taxon>Mucoromycota</taxon>
        <taxon>Mucoromycotina</taxon>
        <taxon>Mucoromycetes</taxon>
        <taxon>Mucorales</taxon>
        <taxon>Mucorineae</taxon>
        <taxon>Rhizopodaceae</taxon>
        <taxon>Rhizopus</taxon>
    </lineage>
</organism>
<evidence type="ECO:0000259" key="4">
    <source>
        <dbReference type="PROSITE" id="PS51741"/>
    </source>
</evidence>
<protein>
    <recommendedName>
        <fullName evidence="7">Rho-GAP domain-containing protein</fullName>
    </recommendedName>
</protein>
<dbReference type="STRING" id="4846.A0A367JQI9"/>
<comment type="caution">
    <text evidence="5">The sequence shown here is derived from an EMBL/GenBank/DDBJ whole genome shotgun (WGS) entry which is preliminary data.</text>
</comment>
<evidence type="ECO:0000313" key="6">
    <source>
        <dbReference type="Proteomes" id="UP000253551"/>
    </source>
</evidence>
<dbReference type="GO" id="GO:0007010">
    <property type="term" value="P:cytoskeleton organization"/>
    <property type="evidence" value="ECO:0007669"/>
    <property type="project" value="TreeGrafter"/>
</dbReference>
<dbReference type="EMBL" id="PJQM01002888">
    <property type="protein sequence ID" value="RCH92129.1"/>
    <property type="molecule type" value="Genomic_DNA"/>
</dbReference>
<feature type="domain" description="Rho-GAP" evidence="3">
    <location>
        <begin position="403"/>
        <end position="596"/>
    </location>
</feature>
<reference evidence="5 6" key="1">
    <citation type="journal article" date="2018" name="G3 (Bethesda)">
        <title>Phylogenetic and Phylogenomic Definition of Rhizopus Species.</title>
        <authorList>
            <person name="Gryganskyi A.P."/>
            <person name="Golan J."/>
            <person name="Dolatabadi S."/>
            <person name="Mondo S."/>
            <person name="Robb S."/>
            <person name="Idnurm A."/>
            <person name="Muszewska A."/>
            <person name="Steczkiewicz K."/>
            <person name="Masonjones S."/>
            <person name="Liao H.L."/>
            <person name="Gajdeczka M.T."/>
            <person name="Anike F."/>
            <person name="Vuek A."/>
            <person name="Anishchenko I.M."/>
            <person name="Voigt K."/>
            <person name="de Hoog G.S."/>
            <person name="Smith M.E."/>
            <person name="Heitman J."/>
            <person name="Vilgalys R."/>
            <person name="Stajich J.E."/>
        </authorList>
    </citation>
    <scope>NUCLEOTIDE SEQUENCE [LARGE SCALE GENOMIC DNA]</scope>
    <source>
        <strain evidence="5 6">LSU 92-RS-03</strain>
    </source>
</reference>
<dbReference type="SUPFAM" id="SSF103657">
    <property type="entry name" value="BAR/IMD domain-like"/>
    <property type="match status" value="1"/>
</dbReference>
<evidence type="ECO:0000259" key="3">
    <source>
        <dbReference type="PROSITE" id="PS50238"/>
    </source>
</evidence>
<dbReference type="SMART" id="SM00324">
    <property type="entry name" value="RhoGAP"/>
    <property type="match status" value="1"/>
</dbReference>
<dbReference type="Proteomes" id="UP000253551">
    <property type="component" value="Unassembled WGS sequence"/>
</dbReference>
<dbReference type="GO" id="GO:0000935">
    <property type="term" value="C:division septum"/>
    <property type="evidence" value="ECO:0007669"/>
    <property type="project" value="TreeGrafter"/>
</dbReference>
<dbReference type="GO" id="GO:0005737">
    <property type="term" value="C:cytoplasm"/>
    <property type="evidence" value="ECO:0007669"/>
    <property type="project" value="TreeGrafter"/>
</dbReference>
<keyword evidence="6" id="KW-1185">Reference proteome</keyword>
<feature type="domain" description="F-BAR" evidence="4">
    <location>
        <begin position="5"/>
        <end position="368"/>
    </location>
</feature>
<dbReference type="Pfam" id="PF00611">
    <property type="entry name" value="FCH"/>
    <property type="match status" value="1"/>
</dbReference>
<dbReference type="OrthoDB" id="2155291at2759"/>
<sequence>MAPHRPFQDSFWSPTASVDSIPNFTVGFNVLHKKLKQSQAENKVIVNYIKQRIAAEKAHAATLTSLVVPLSKNTPFDQDIGASLKQCFQVVCAESTESSQEHLHRAQDLHITALDPLLQFSQRYDRIITQSKQIVENQIQQFQLVCKQLEQAKITYTGRCKSLLAFQPDFRLLDRDKSSVIQLEGVFEFSTRDHVWQALEQLVDPFFTEQDILQALVRQQQLAIGREESKRILGDLVRLGFIKKNEENTLYHKLSDTPTENTKGFWSRWSNNNSNANYAQKDDLVTDMFEADKDYRKAVMKVEKLRIQTEQILFVHYEEMESLELERIQTIKHAFISMAASLSNAIPRCKELFDNLMLYQETLKPDKDVQFIVEQYRTGHFCPKPILYENYFHGTASDQLFGVPLEEITRVQNSLVPQLISQGLMVVESGFSRIYEQGKAILWTMHLPLDKTHAAREELNTSKIIDLQVLEELDPLVLASLIRLYLLELPECLFTFELYEPCKLLYSNQQDKDSRLASISKLLTTLPTPNYHTTKTLFHHFYKLVQQYKTEHLSVSLAKSFSYILMRPQIQSKVSTHEHHAQRLLQDLIENFDIVFTQETSKAQEENSNRPAIIIPLQKPSSLDETKRHSYSSVRSNSSGSNKRSSILSFMRASQSAPTTTSNQPRPTTGLVIPSSSTLFEDPDEVFSSGSSSVSTPPHTTIDTMSKARELVNEHYMMSELDSLDSFFEDEDE</sequence>
<dbReference type="InterPro" id="IPR001060">
    <property type="entry name" value="FCH_dom"/>
</dbReference>
<accession>A0A367JQI9</accession>
<dbReference type="AlphaFoldDB" id="A0A367JQI9"/>
<evidence type="ECO:0000256" key="1">
    <source>
        <dbReference type="PROSITE-ProRule" id="PRU01077"/>
    </source>
</evidence>
<feature type="region of interest" description="Disordered" evidence="2">
    <location>
        <begin position="601"/>
        <end position="701"/>
    </location>
</feature>
<dbReference type="GO" id="GO:0007264">
    <property type="term" value="P:small GTPase-mediated signal transduction"/>
    <property type="evidence" value="ECO:0007669"/>
    <property type="project" value="TreeGrafter"/>
</dbReference>
<feature type="compositionally biased region" description="Low complexity" evidence="2">
    <location>
        <begin position="631"/>
        <end position="649"/>
    </location>
</feature>
<dbReference type="InterPro" id="IPR031160">
    <property type="entry name" value="F_BAR_dom"/>
</dbReference>
<dbReference type="InterPro" id="IPR008936">
    <property type="entry name" value="Rho_GTPase_activation_prot"/>
</dbReference>
<dbReference type="PROSITE" id="PS50238">
    <property type="entry name" value="RHOGAP"/>
    <property type="match status" value="1"/>
</dbReference>
<dbReference type="Gene3D" id="1.10.555.10">
    <property type="entry name" value="Rho GTPase activation protein"/>
    <property type="match status" value="1"/>
</dbReference>